<dbReference type="PANTHER" id="PTHR45947">
    <property type="entry name" value="SULFOQUINOVOSYL TRANSFERASE SQD2"/>
    <property type="match status" value="1"/>
</dbReference>
<dbReference type="PANTHER" id="PTHR45947:SF3">
    <property type="entry name" value="SULFOQUINOVOSYL TRANSFERASE SQD2"/>
    <property type="match status" value="1"/>
</dbReference>
<dbReference type="Pfam" id="PF00534">
    <property type="entry name" value="Glycos_transf_1"/>
    <property type="match status" value="1"/>
</dbReference>
<accession>X1DGT2</accession>
<dbReference type="InterPro" id="IPR001296">
    <property type="entry name" value="Glyco_trans_1"/>
</dbReference>
<name>X1DGT2_9ZZZZ</name>
<organism evidence="2">
    <name type="scientific">marine sediment metagenome</name>
    <dbReference type="NCBI Taxonomy" id="412755"/>
    <lineage>
        <taxon>unclassified sequences</taxon>
        <taxon>metagenomes</taxon>
        <taxon>ecological metagenomes</taxon>
    </lineage>
</organism>
<dbReference type="InterPro" id="IPR050194">
    <property type="entry name" value="Glycosyltransferase_grp1"/>
</dbReference>
<dbReference type="AlphaFoldDB" id="X1DGT2"/>
<dbReference type="GO" id="GO:0016757">
    <property type="term" value="F:glycosyltransferase activity"/>
    <property type="evidence" value="ECO:0007669"/>
    <property type="project" value="InterPro"/>
</dbReference>
<evidence type="ECO:0000259" key="1">
    <source>
        <dbReference type="Pfam" id="PF00534"/>
    </source>
</evidence>
<gene>
    <name evidence="2" type="ORF">S03H2_01337</name>
</gene>
<feature type="non-terminal residue" evidence="2">
    <location>
        <position position="1"/>
    </location>
</feature>
<protein>
    <recommendedName>
        <fullName evidence="1">Glycosyl transferase family 1 domain-containing protein</fullName>
    </recommendedName>
</protein>
<sequence>SQTANIGTFHASHGSFLGRPGYNFAKPIGKWILRRWFRKLDGKIAVSQPAREFAYEHFKGYYNIIPNGVDLDHFSPDVSPIDEFCDGKANILFVGRLEKRKGLNYLLEAFEQVKQEIPDSRLIIVGPGTRLRRKYEKQVMRSGLKDVVFAGLVSYDELPRYYKTADVFCAPATGRESFGIVLLEAMAAGKPIVASNIEGYASVVTHGVDGLLVPPEDKEMLAQTLISLLTDQSLRQEMGAKGRVKALEYSWEHIAQNVLDYYVRVLSEPPWRKQFPEFKAMSISI</sequence>
<dbReference type="EMBL" id="BARU01000380">
    <property type="protein sequence ID" value="GAH20076.1"/>
    <property type="molecule type" value="Genomic_DNA"/>
</dbReference>
<dbReference type="SUPFAM" id="SSF53756">
    <property type="entry name" value="UDP-Glycosyltransferase/glycogen phosphorylase"/>
    <property type="match status" value="1"/>
</dbReference>
<dbReference type="CDD" id="cd03801">
    <property type="entry name" value="GT4_PimA-like"/>
    <property type="match status" value="1"/>
</dbReference>
<dbReference type="Gene3D" id="3.40.50.2000">
    <property type="entry name" value="Glycogen Phosphorylase B"/>
    <property type="match status" value="2"/>
</dbReference>
<reference evidence="2" key="1">
    <citation type="journal article" date="2014" name="Front. Microbiol.">
        <title>High frequency of phylogenetically diverse reductive dehalogenase-homologous genes in deep subseafloor sedimentary metagenomes.</title>
        <authorList>
            <person name="Kawai M."/>
            <person name="Futagami T."/>
            <person name="Toyoda A."/>
            <person name="Takaki Y."/>
            <person name="Nishi S."/>
            <person name="Hori S."/>
            <person name="Arai W."/>
            <person name="Tsubouchi T."/>
            <person name="Morono Y."/>
            <person name="Uchiyama I."/>
            <person name="Ito T."/>
            <person name="Fujiyama A."/>
            <person name="Inagaki F."/>
            <person name="Takami H."/>
        </authorList>
    </citation>
    <scope>NUCLEOTIDE SEQUENCE</scope>
    <source>
        <strain evidence="2">Expedition CK06-06</strain>
    </source>
</reference>
<proteinExistence type="predicted"/>
<comment type="caution">
    <text evidence="2">The sequence shown here is derived from an EMBL/GenBank/DDBJ whole genome shotgun (WGS) entry which is preliminary data.</text>
</comment>
<evidence type="ECO:0000313" key="2">
    <source>
        <dbReference type="EMBL" id="GAH20076.1"/>
    </source>
</evidence>
<feature type="domain" description="Glycosyl transferase family 1" evidence="1">
    <location>
        <begin position="86"/>
        <end position="243"/>
    </location>
</feature>